<evidence type="ECO:0000256" key="2">
    <source>
        <dbReference type="ARBA" id="ARBA00010183"/>
    </source>
</evidence>
<dbReference type="CDD" id="cd00593">
    <property type="entry name" value="RIBOc"/>
    <property type="match status" value="1"/>
</dbReference>
<comment type="catalytic activity">
    <reaction evidence="1">
        <text>Endonucleolytic cleavage to 5'-phosphomonoester.</text>
        <dbReference type="EC" id="3.1.26.3"/>
    </reaction>
</comment>
<dbReference type="Gene3D" id="3.30.160.20">
    <property type="match status" value="1"/>
</dbReference>
<dbReference type="Gene3D" id="1.10.1520.10">
    <property type="entry name" value="Ribonuclease III domain"/>
    <property type="match status" value="1"/>
</dbReference>
<keyword evidence="7 8" id="KW-0694">RNA-binding</keyword>
<dbReference type="PROSITE" id="PS00517">
    <property type="entry name" value="RNASE_3_1"/>
    <property type="match status" value="1"/>
</dbReference>
<dbReference type="PANTHER" id="PTHR11207:SF0">
    <property type="entry name" value="RIBONUCLEASE 3"/>
    <property type="match status" value="1"/>
</dbReference>
<dbReference type="PROSITE" id="PS50137">
    <property type="entry name" value="DS_RBD"/>
    <property type="match status" value="1"/>
</dbReference>
<evidence type="ECO:0000256" key="3">
    <source>
        <dbReference type="ARBA" id="ARBA00012177"/>
    </source>
</evidence>
<dbReference type="PANTHER" id="PTHR11207">
    <property type="entry name" value="RIBONUCLEASE III"/>
    <property type="match status" value="1"/>
</dbReference>
<dbReference type="SUPFAM" id="SSF69065">
    <property type="entry name" value="RNase III domain-like"/>
    <property type="match status" value="1"/>
</dbReference>
<evidence type="ECO:0000313" key="13">
    <source>
        <dbReference type="Proteomes" id="UP000789508"/>
    </source>
</evidence>
<dbReference type="FunFam" id="1.10.1520.10:FF:000001">
    <property type="entry name" value="Ribonuclease 3"/>
    <property type="match status" value="1"/>
</dbReference>
<keyword evidence="13" id="KW-1185">Reference proteome</keyword>
<keyword evidence="5" id="KW-0255">Endonuclease</keyword>
<accession>A0A9N9CX26</accession>
<evidence type="ECO:0000256" key="5">
    <source>
        <dbReference type="ARBA" id="ARBA00022759"/>
    </source>
</evidence>
<dbReference type="AlphaFoldDB" id="A0A9N9CX26"/>
<evidence type="ECO:0000259" key="10">
    <source>
        <dbReference type="PROSITE" id="PS50137"/>
    </source>
</evidence>
<protein>
    <recommendedName>
        <fullName evidence="3">ribonuclease III</fullName>
        <ecNumber evidence="3">3.1.26.3</ecNumber>
    </recommendedName>
</protein>
<evidence type="ECO:0000256" key="9">
    <source>
        <dbReference type="SAM" id="Coils"/>
    </source>
</evidence>
<organism evidence="12 13">
    <name type="scientific">Ambispora leptoticha</name>
    <dbReference type="NCBI Taxonomy" id="144679"/>
    <lineage>
        <taxon>Eukaryota</taxon>
        <taxon>Fungi</taxon>
        <taxon>Fungi incertae sedis</taxon>
        <taxon>Mucoromycota</taxon>
        <taxon>Glomeromycotina</taxon>
        <taxon>Glomeromycetes</taxon>
        <taxon>Archaeosporales</taxon>
        <taxon>Ambisporaceae</taxon>
        <taxon>Ambispora</taxon>
    </lineage>
</organism>
<evidence type="ECO:0000256" key="1">
    <source>
        <dbReference type="ARBA" id="ARBA00000109"/>
    </source>
</evidence>
<feature type="domain" description="RNase III" evidence="11">
    <location>
        <begin position="94"/>
        <end position="216"/>
    </location>
</feature>
<evidence type="ECO:0000256" key="4">
    <source>
        <dbReference type="ARBA" id="ARBA00022722"/>
    </source>
</evidence>
<dbReference type="GO" id="GO:0030847">
    <property type="term" value="P:termination of RNA polymerase II transcription, exosome-dependent"/>
    <property type="evidence" value="ECO:0007669"/>
    <property type="project" value="UniProtKB-ARBA"/>
</dbReference>
<dbReference type="GO" id="GO:0010468">
    <property type="term" value="P:regulation of gene expression"/>
    <property type="evidence" value="ECO:0007669"/>
    <property type="project" value="TreeGrafter"/>
</dbReference>
<comment type="caution">
    <text evidence="12">The sequence shown here is derived from an EMBL/GenBank/DDBJ whole genome shotgun (WGS) entry which is preliminary data.</text>
</comment>
<dbReference type="HAMAP" id="MF_00104">
    <property type="entry name" value="RNase_III"/>
    <property type="match status" value="1"/>
</dbReference>
<dbReference type="OrthoDB" id="416741at2759"/>
<dbReference type="GO" id="GO:0034475">
    <property type="term" value="P:U4 snRNA 3'-end processing"/>
    <property type="evidence" value="ECO:0007669"/>
    <property type="project" value="UniProtKB-ARBA"/>
</dbReference>
<proteinExistence type="inferred from homology"/>
<evidence type="ECO:0000256" key="8">
    <source>
        <dbReference type="PROSITE-ProRule" id="PRU00266"/>
    </source>
</evidence>
<dbReference type="GO" id="GO:0034963">
    <property type="term" value="P:box C/D sno(s)RNA processing"/>
    <property type="evidence" value="ECO:0007669"/>
    <property type="project" value="UniProtKB-ARBA"/>
</dbReference>
<dbReference type="PROSITE" id="PS50142">
    <property type="entry name" value="RNASE_3_2"/>
    <property type="match status" value="1"/>
</dbReference>
<comment type="similarity">
    <text evidence="2">Belongs to the ribonuclease III family.</text>
</comment>
<dbReference type="Pfam" id="PF00035">
    <property type="entry name" value="dsrm"/>
    <property type="match status" value="1"/>
</dbReference>
<sequence length="291" mass="33625">EIKSANQLEKKENPDIKKIFEIREKNRPLTSLLKNKVGYQQLEKYPQEVDYYLAKDEERKVKLEVERGKIEKEISSVEGEELDQKLRRKNDLVAFIHTSYLNELKLRGKTDLESVSENNAKLSSYETLEFLGDSALNFYTSLFIYHKFPDYAEGQMSKLKQLMVQESTLAHLSREIGLGEFLQLGTGERNNRGAEKESILADVFESFVAALYLERGGKMVQRFLNLTIFTWIKGKENMVIRIEHQQLFIMEVSDELKTFQESGKGRSKKEAEQQAAAKAIKKLGIGEEKKE</sequence>
<keyword evidence="4" id="KW-0540">Nuclease</keyword>
<dbReference type="Proteomes" id="UP000789508">
    <property type="component" value="Unassembled WGS sequence"/>
</dbReference>
<dbReference type="EMBL" id="CAJVPS010005342">
    <property type="protein sequence ID" value="CAG8614237.1"/>
    <property type="molecule type" value="Genomic_DNA"/>
</dbReference>
<keyword evidence="9" id="KW-0175">Coiled coil</keyword>
<evidence type="ECO:0000256" key="6">
    <source>
        <dbReference type="ARBA" id="ARBA00022801"/>
    </source>
</evidence>
<reference evidence="12" key="1">
    <citation type="submission" date="2021-06" db="EMBL/GenBank/DDBJ databases">
        <authorList>
            <person name="Kallberg Y."/>
            <person name="Tangrot J."/>
            <person name="Rosling A."/>
        </authorList>
    </citation>
    <scope>NUCLEOTIDE SEQUENCE</scope>
    <source>
        <strain evidence="12">FL130A</strain>
    </source>
</reference>
<dbReference type="InterPro" id="IPR011907">
    <property type="entry name" value="RNase_III"/>
</dbReference>
<gene>
    <name evidence="12" type="ORF">ALEPTO_LOCUS8696</name>
</gene>
<dbReference type="SUPFAM" id="SSF54768">
    <property type="entry name" value="dsRNA-binding domain-like"/>
    <property type="match status" value="1"/>
</dbReference>
<evidence type="ECO:0000313" key="12">
    <source>
        <dbReference type="EMBL" id="CAG8614237.1"/>
    </source>
</evidence>
<evidence type="ECO:0000256" key="7">
    <source>
        <dbReference type="ARBA" id="ARBA00022884"/>
    </source>
</evidence>
<dbReference type="Pfam" id="PF14622">
    <property type="entry name" value="Ribonucleas_3_3"/>
    <property type="match status" value="1"/>
</dbReference>
<feature type="coiled-coil region" evidence="9">
    <location>
        <begin position="53"/>
        <end position="80"/>
    </location>
</feature>
<dbReference type="InterPro" id="IPR036389">
    <property type="entry name" value="RNase_III_sf"/>
</dbReference>
<name>A0A9N9CX26_9GLOM</name>
<dbReference type="GO" id="GO:0003725">
    <property type="term" value="F:double-stranded RNA binding"/>
    <property type="evidence" value="ECO:0007669"/>
    <property type="project" value="TreeGrafter"/>
</dbReference>
<dbReference type="GO" id="GO:0004525">
    <property type="term" value="F:ribonuclease III activity"/>
    <property type="evidence" value="ECO:0007669"/>
    <property type="project" value="UniProtKB-EC"/>
</dbReference>
<feature type="non-terminal residue" evidence="12">
    <location>
        <position position="291"/>
    </location>
</feature>
<dbReference type="EC" id="3.1.26.3" evidence="3"/>
<dbReference type="SMART" id="SM00535">
    <property type="entry name" value="RIBOc"/>
    <property type="match status" value="1"/>
</dbReference>
<dbReference type="InterPro" id="IPR000999">
    <property type="entry name" value="RNase_III_dom"/>
</dbReference>
<feature type="domain" description="DRBM" evidence="10">
    <location>
        <begin position="243"/>
        <end position="285"/>
    </location>
</feature>
<evidence type="ECO:0000259" key="11">
    <source>
        <dbReference type="PROSITE" id="PS50142"/>
    </source>
</evidence>
<dbReference type="GO" id="GO:0006364">
    <property type="term" value="P:rRNA processing"/>
    <property type="evidence" value="ECO:0007669"/>
    <property type="project" value="InterPro"/>
</dbReference>
<dbReference type="InterPro" id="IPR014720">
    <property type="entry name" value="dsRBD_dom"/>
</dbReference>
<keyword evidence="6" id="KW-0378">Hydrolase</keyword>